<gene>
    <name evidence="1" type="ORF">KSF_008440</name>
</gene>
<evidence type="ECO:0008006" key="3">
    <source>
        <dbReference type="Google" id="ProtNLM"/>
    </source>
</evidence>
<reference evidence="1" key="1">
    <citation type="submission" date="2020-10" db="EMBL/GenBank/DDBJ databases">
        <title>Taxonomic study of unclassified bacteria belonging to the class Ktedonobacteria.</title>
        <authorList>
            <person name="Yabe S."/>
            <person name="Wang C.M."/>
            <person name="Zheng Y."/>
            <person name="Sakai Y."/>
            <person name="Cavaletti L."/>
            <person name="Monciardini P."/>
            <person name="Donadio S."/>
        </authorList>
    </citation>
    <scope>NUCLEOTIDE SEQUENCE</scope>
    <source>
        <strain evidence="1">ID150040</strain>
    </source>
</reference>
<dbReference type="EMBL" id="BNJK01000001">
    <property type="protein sequence ID" value="GHO90796.1"/>
    <property type="molecule type" value="Genomic_DNA"/>
</dbReference>
<keyword evidence="2" id="KW-1185">Reference proteome</keyword>
<protein>
    <recommendedName>
        <fullName evidence="3">Cysteine synthase</fullName>
    </recommendedName>
</protein>
<dbReference type="AlphaFoldDB" id="A0A8J3IIE0"/>
<evidence type="ECO:0000313" key="1">
    <source>
        <dbReference type="EMBL" id="GHO90796.1"/>
    </source>
</evidence>
<sequence length="53" mass="5894">MNENTESTQGEMRYYNSILDAIGNTPLIRLHRVTSDVPPLVLAKMEMFNPGGA</sequence>
<organism evidence="1 2">
    <name type="scientific">Reticulibacter mediterranei</name>
    <dbReference type="NCBI Taxonomy" id="2778369"/>
    <lineage>
        <taxon>Bacteria</taxon>
        <taxon>Bacillati</taxon>
        <taxon>Chloroflexota</taxon>
        <taxon>Ktedonobacteria</taxon>
        <taxon>Ktedonobacterales</taxon>
        <taxon>Reticulibacteraceae</taxon>
        <taxon>Reticulibacter</taxon>
    </lineage>
</organism>
<dbReference type="InterPro" id="IPR036052">
    <property type="entry name" value="TrpB-like_PALP_sf"/>
</dbReference>
<evidence type="ECO:0000313" key="2">
    <source>
        <dbReference type="Proteomes" id="UP000597444"/>
    </source>
</evidence>
<dbReference type="Gene3D" id="3.40.50.1100">
    <property type="match status" value="1"/>
</dbReference>
<accession>A0A8J3IIE0</accession>
<dbReference type="GO" id="GO:1901605">
    <property type="term" value="P:alpha-amino acid metabolic process"/>
    <property type="evidence" value="ECO:0007669"/>
    <property type="project" value="UniProtKB-ARBA"/>
</dbReference>
<proteinExistence type="predicted"/>
<name>A0A8J3IIE0_9CHLR</name>
<dbReference type="SUPFAM" id="SSF53686">
    <property type="entry name" value="Tryptophan synthase beta subunit-like PLP-dependent enzymes"/>
    <property type="match status" value="1"/>
</dbReference>
<comment type="caution">
    <text evidence="1">The sequence shown here is derived from an EMBL/GenBank/DDBJ whole genome shotgun (WGS) entry which is preliminary data.</text>
</comment>
<dbReference type="Proteomes" id="UP000597444">
    <property type="component" value="Unassembled WGS sequence"/>
</dbReference>